<dbReference type="GO" id="GO:0006270">
    <property type="term" value="P:DNA replication initiation"/>
    <property type="evidence" value="ECO:0007669"/>
    <property type="project" value="InterPro"/>
</dbReference>
<dbReference type="PANTHER" id="PTHR30050">
    <property type="entry name" value="CHROMOSOMAL REPLICATION INITIATOR PROTEIN DNAA"/>
    <property type="match status" value="1"/>
</dbReference>
<dbReference type="Proteomes" id="UP000269883">
    <property type="component" value="Chromosome"/>
</dbReference>
<comment type="function">
    <text evidence="7">Plays an essential role in the initiation and regulation of chromosomal replication. ATP-DnaA binds to the origin of replication (oriC) to initiate formation of the DNA replication initiation complex once per cell cycle. Binds the DnaA box (a 9 base pair repeat at the origin) and separates the double-stranded (ds)DNA. Forms a right-handed helical filament on oriC DNA; dsDNA binds to the exterior of the filament while single-stranded (ss)DNA is stabiized in the filament's interior. The ATP-DnaA-oriC complex binds and stabilizes one strand of the AT-rich DNA unwinding element (DUE), permitting loading of DNA polymerase. After initiation quickly degrades to an ADP-DnaA complex that is not apt for DNA replication. Binds acidic phospholipids.</text>
</comment>
<dbReference type="GO" id="GO:0005524">
    <property type="term" value="F:ATP binding"/>
    <property type="evidence" value="ECO:0007669"/>
    <property type="project" value="UniProtKB-KW"/>
</dbReference>
<evidence type="ECO:0000256" key="8">
    <source>
        <dbReference type="RuleBase" id="RU004227"/>
    </source>
</evidence>
<dbReference type="RefSeq" id="WP_126380392.1">
    <property type="nucleotide sequence ID" value="NZ_AP017378.1"/>
</dbReference>
<dbReference type="Gene3D" id="3.30.300.180">
    <property type="match status" value="1"/>
</dbReference>
<dbReference type="InterPro" id="IPR013317">
    <property type="entry name" value="DnaA_dom"/>
</dbReference>
<feature type="domain" description="AAA+ ATPase" evidence="9">
    <location>
        <begin position="133"/>
        <end position="360"/>
    </location>
</feature>
<dbReference type="InterPro" id="IPR038454">
    <property type="entry name" value="DnaA_N_sf"/>
</dbReference>
<dbReference type="PRINTS" id="PR00051">
    <property type="entry name" value="DNAA"/>
</dbReference>
<evidence type="ECO:0000256" key="4">
    <source>
        <dbReference type="ARBA" id="ARBA00022840"/>
    </source>
</evidence>
<evidence type="ECO:0000259" key="9">
    <source>
        <dbReference type="SMART" id="SM00382"/>
    </source>
</evidence>
<dbReference type="CDD" id="cd00009">
    <property type="entry name" value="AAA"/>
    <property type="match status" value="1"/>
</dbReference>
<comment type="similarity">
    <text evidence="8">Belongs to the DnaA family.</text>
</comment>
<evidence type="ECO:0000256" key="7">
    <source>
        <dbReference type="RuleBase" id="RU000577"/>
    </source>
</evidence>
<evidence type="ECO:0000256" key="6">
    <source>
        <dbReference type="ARBA" id="ARBA00023125"/>
    </source>
</evidence>
<dbReference type="CDD" id="cd06571">
    <property type="entry name" value="Bac_DnaA_C"/>
    <property type="match status" value="1"/>
</dbReference>
<feature type="domain" description="Chromosomal replication initiator DnaA C-terminal" evidence="10">
    <location>
        <begin position="342"/>
        <end position="411"/>
    </location>
</feature>
<keyword evidence="3 7" id="KW-0547">Nucleotide-binding</keyword>
<dbReference type="SUPFAM" id="SSF48295">
    <property type="entry name" value="TrpR-like"/>
    <property type="match status" value="1"/>
</dbReference>
<evidence type="ECO:0000256" key="5">
    <source>
        <dbReference type="ARBA" id="ARBA00023121"/>
    </source>
</evidence>
<gene>
    <name evidence="11" type="ORF">DFE_2713</name>
</gene>
<proteinExistence type="inferred from homology"/>
<keyword evidence="6 7" id="KW-0238">DNA-binding</keyword>
<accession>A0A2Z6B1P0</accession>
<dbReference type="KEGG" id="dfl:DFE_2713"/>
<keyword evidence="5" id="KW-0446">Lipid-binding</keyword>
<dbReference type="InterPro" id="IPR003593">
    <property type="entry name" value="AAA+_ATPase"/>
</dbReference>
<dbReference type="AlphaFoldDB" id="A0A2Z6B1P0"/>
<dbReference type="SMART" id="SM00760">
    <property type="entry name" value="Bac_DnaA_C"/>
    <property type="match status" value="1"/>
</dbReference>
<dbReference type="GO" id="GO:0005886">
    <property type="term" value="C:plasma membrane"/>
    <property type="evidence" value="ECO:0007669"/>
    <property type="project" value="TreeGrafter"/>
</dbReference>
<evidence type="ECO:0000256" key="1">
    <source>
        <dbReference type="ARBA" id="ARBA00022490"/>
    </source>
</evidence>
<reference evidence="11 12" key="1">
    <citation type="journal article" date="2018" name="Sci. Adv.">
        <title>Multi-heme cytochromes provide a pathway for survival in energy-limited environments.</title>
        <authorList>
            <person name="Deng X."/>
            <person name="Dohmae N."/>
            <person name="Nealson K.H."/>
            <person name="Hashimoto K."/>
            <person name="Okamoto A."/>
        </authorList>
    </citation>
    <scope>NUCLEOTIDE SEQUENCE [LARGE SCALE GENOMIC DNA]</scope>
    <source>
        <strain evidence="11 12">IS5</strain>
    </source>
</reference>
<protein>
    <recommendedName>
        <fullName evidence="7">Chromosomal replication initiator protein DnaA</fullName>
    </recommendedName>
</protein>
<evidence type="ECO:0000313" key="12">
    <source>
        <dbReference type="Proteomes" id="UP000269883"/>
    </source>
</evidence>
<sequence>MSQTLKDTLRQHLQKSYSNQELKQWYDPLRLDLSEEEKRLNIGFPHAFFSKWFSDSVQGRFEQELHQFLGSGYVLNYAHSGAAQGELEQQDRHSKSIDFPFGHQFTFDAFITNKKNFFPLTTAKEVAKQNDIIFNPFIVSGEAGSGKTHLLKAVANEVCKKFNPEMVFFGNMEDLYNLYHGHFGGDVFAARKHICKFRFLFVDEFQQIRKYNNFQSELITLFNYFYDHKQQMIFCCSDKLPSYEFLDPKLKSRLEWGLIVNLKRPDLDIRVRTIEQYCRVKSISLTREQVLTLAQRFTDLRFLQGILLKFYAYKEFVNKTFTDRDFEQILAQTAGTAKKHIRPDVILDTVSEHFEVDRKDLVGSRRHHQVVQARQVAMYLCRELIGSSYPALGRMFGNRDHSTALYAVKKVNKLQVSNSEMKNLLSVLKKKCLAKA</sequence>
<dbReference type="InterPro" id="IPR020591">
    <property type="entry name" value="Chromosome_initiator_DnaA-like"/>
</dbReference>
<name>A0A2Z6B1P0_9BACT</name>
<dbReference type="GO" id="GO:0006275">
    <property type="term" value="P:regulation of DNA replication"/>
    <property type="evidence" value="ECO:0007669"/>
    <property type="project" value="InterPro"/>
</dbReference>
<dbReference type="Pfam" id="PF00308">
    <property type="entry name" value="Bac_DnaA"/>
    <property type="match status" value="1"/>
</dbReference>
<evidence type="ECO:0000256" key="3">
    <source>
        <dbReference type="ARBA" id="ARBA00022741"/>
    </source>
</evidence>
<dbReference type="EMBL" id="AP017378">
    <property type="protein sequence ID" value="BBD09439.1"/>
    <property type="molecule type" value="Genomic_DNA"/>
</dbReference>
<dbReference type="InterPro" id="IPR027417">
    <property type="entry name" value="P-loop_NTPase"/>
</dbReference>
<evidence type="ECO:0000313" key="11">
    <source>
        <dbReference type="EMBL" id="BBD09439.1"/>
    </source>
</evidence>
<dbReference type="InterPro" id="IPR010921">
    <property type="entry name" value="Trp_repressor/repl_initiator"/>
</dbReference>
<dbReference type="Gene3D" id="1.10.1750.10">
    <property type="match status" value="1"/>
</dbReference>
<dbReference type="InterPro" id="IPR013159">
    <property type="entry name" value="DnaA_C"/>
</dbReference>
<dbReference type="OrthoDB" id="9807019at2"/>
<dbReference type="PANTHER" id="PTHR30050:SF2">
    <property type="entry name" value="CHROMOSOMAL REPLICATION INITIATOR PROTEIN DNAA"/>
    <property type="match status" value="1"/>
</dbReference>
<dbReference type="Pfam" id="PF08299">
    <property type="entry name" value="Bac_DnaA_C"/>
    <property type="match status" value="1"/>
</dbReference>
<keyword evidence="12" id="KW-1185">Reference proteome</keyword>
<dbReference type="SMART" id="SM00382">
    <property type="entry name" value="AAA"/>
    <property type="match status" value="1"/>
</dbReference>
<evidence type="ECO:0000259" key="10">
    <source>
        <dbReference type="SMART" id="SM00760"/>
    </source>
</evidence>
<dbReference type="SUPFAM" id="SSF52540">
    <property type="entry name" value="P-loop containing nucleoside triphosphate hydrolases"/>
    <property type="match status" value="1"/>
</dbReference>
<dbReference type="GO" id="GO:0008289">
    <property type="term" value="F:lipid binding"/>
    <property type="evidence" value="ECO:0007669"/>
    <property type="project" value="UniProtKB-KW"/>
</dbReference>
<keyword evidence="1" id="KW-0963">Cytoplasm</keyword>
<evidence type="ECO:0000256" key="2">
    <source>
        <dbReference type="ARBA" id="ARBA00022705"/>
    </source>
</evidence>
<organism evidence="11 12">
    <name type="scientific">Desulfovibrio ferrophilus</name>
    <dbReference type="NCBI Taxonomy" id="241368"/>
    <lineage>
        <taxon>Bacteria</taxon>
        <taxon>Pseudomonadati</taxon>
        <taxon>Thermodesulfobacteriota</taxon>
        <taxon>Desulfovibrionia</taxon>
        <taxon>Desulfovibrionales</taxon>
        <taxon>Desulfovibrionaceae</taxon>
        <taxon>Desulfovibrio</taxon>
    </lineage>
</organism>
<keyword evidence="2 7" id="KW-0235">DNA replication</keyword>
<keyword evidence="4 7" id="KW-0067">ATP-binding</keyword>
<dbReference type="GO" id="GO:0003688">
    <property type="term" value="F:DNA replication origin binding"/>
    <property type="evidence" value="ECO:0007669"/>
    <property type="project" value="TreeGrafter"/>
</dbReference>
<dbReference type="Gene3D" id="3.40.50.300">
    <property type="entry name" value="P-loop containing nucleotide triphosphate hydrolases"/>
    <property type="match status" value="1"/>
</dbReference>